<dbReference type="EMBL" id="UINC01151456">
    <property type="protein sequence ID" value="SVD45072.1"/>
    <property type="molecule type" value="Genomic_DNA"/>
</dbReference>
<evidence type="ECO:0000313" key="1">
    <source>
        <dbReference type="EMBL" id="SVD45072.1"/>
    </source>
</evidence>
<protein>
    <submittedName>
        <fullName evidence="1">Uncharacterized protein</fullName>
    </submittedName>
</protein>
<organism evidence="1">
    <name type="scientific">marine metagenome</name>
    <dbReference type="NCBI Taxonomy" id="408172"/>
    <lineage>
        <taxon>unclassified sequences</taxon>
        <taxon>metagenomes</taxon>
        <taxon>ecological metagenomes</taxon>
    </lineage>
</organism>
<sequence length="32" mass="3667">MNPVKFLEPFSAAIMECEVPDRFIEIVNRVGD</sequence>
<gene>
    <name evidence="1" type="ORF">METZ01_LOCUS397926</name>
</gene>
<name>A0A382VEU2_9ZZZZ</name>
<accession>A0A382VEU2</accession>
<feature type="non-terminal residue" evidence="1">
    <location>
        <position position="32"/>
    </location>
</feature>
<dbReference type="AlphaFoldDB" id="A0A382VEU2"/>
<proteinExistence type="predicted"/>
<reference evidence="1" key="1">
    <citation type="submission" date="2018-05" db="EMBL/GenBank/DDBJ databases">
        <authorList>
            <person name="Lanie J.A."/>
            <person name="Ng W.-L."/>
            <person name="Kazmierczak K.M."/>
            <person name="Andrzejewski T.M."/>
            <person name="Davidsen T.M."/>
            <person name="Wayne K.J."/>
            <person name="Tettelin H."/>
            <person name="Glass J.I."/>
            <person name="Rusch D."/>
            <person name="Podicherti R."/>
            <person name="Tsui H.-C.T."/>
            <person name="Winkler M.E."/>
        </authorList>
    </citation>
    <scope>NUCLEOTIDE SEQUENCE</scope>
</reference>